<feature type="transmembrane region" description="Helical" evidence="1">
    <location>
        <begin position="35"/>
        <end position="56"/>
    </location>
</feature>
<proteinExistence type="predicted"/>
<evidence type="ECO:0000313" key="2">
    <source>
        <dbReference type="EMBL" id="STX08989.1"/>
    </source>
</evidence>
<reference evidence="2 4" key="1">
    <citation type="submission" date="2018-06" db="EMBL/GenBank/DDBJ databases">
        <authorList>
            <consortium name="Pathogen Informatics"/>
            <person name="Doyle S."/>
        </authorList>
    </citation>
    <scope>NUCLEOTIDE SEQUENCE [LARGE SCALE GENOMIC DNA]</scope>
    <source>
        <strain evidence="2 4">NCTC10597</strain>
    </source>
</reference>
<accession>A0A2U3ABV7</accession>
<organism evidence="2 4">
    <name type="scientific">Kurthia zopfii</name>
    <dbReference type="NCBI Taxonomy" id="1650"/>
    <lineage>
        <taxon>Bacteria</taxon>
        <taxon>Bacillati</taxon>
        <taxon>Bacillota</taxon>
        <taxon>Bacilli</taxon>
        <taxon>Bacillales</taxon>
        <taxon>Caryophanaceae</taxon>
        <taxon>Kurthia</taxon>
    </lineage>
</organism>
<dbReference type="EMBL" id="SNZG01000022">
    <property type="protein sequence ID" value="TDR36918.1"/>
    <property type="molecule type" value="Genomic_DNA"/>
</dbReference>
<keyword evidence="1" id="KW-0812">Transmembrane</keyword>
<protein>
    <submittedName>
        <fullName evidence="2">Protein of uncharacterized function (DUF3397)</fullName>
    </submittedName>
    <submittedName>
        <fullName evidence="3">Uncharacterized protein DUF3397</fullName>
    </submittedName>
</protein>
<dbReference type="Proteomes" id="UP000254330">
    <property type="component" value="Unassembled WGS sequence"/>
</dbReference>
<evidence type="ECO:0000256" key="1">
    <source>
        <dbReference type="SAM" id="Phobius"/>
    </source>
</evidence>
<keyword evidence="1" id="KW-0472">Membrane</keyword>
<dbReference type="Pfam" id="PF11877">
    <property type="entry name" value="DUF3397"/>
    <property type="match status" value="1"/>
</dbReference>
<keyword evidence="1" id="KW-1133">Transmembrane helix</keyword>
<keyword evidence="5" id="KW-1185">Reference proteome</keyword>
<gene>
    <name evidence="3" type="ORF">DFR61_1222</name>
    <name evidence="2" type="ORF">NCTC10597_00658</name>
</gene>
<feature type="transmembrane region" description="Helical" evidence="1">
    <location>
        <begin position="62"/>
        <end position="78"/>
    </location>
</feature>
<dbReference type="AlphaFoldDB" id="A0A2U3ABV7"/>
<reference evidence="3 5" key="2">
    <citation type="submission" date="2019-03" db="EMBL/GenBank/DDBJ databases">
        <title>Genomic Encyclopedia of Type Strains, Phase IV (KMG-IV): sequencing the most valuable type-strain genomes for metagenomic binning, comparative biology and taxonomic classification.</title>
        <authorList>
            <person name="Goeker M."/>
        </authorList>
    </citation>
    <scope>NUCLEOTIDE SEQUENCE [LARGE SCALE GENOMIC DNA]</scope>
    <source>
        <strain evidence="3 5">DSM 20580</strain>
    </source>
</reference>
<dbReference type="InterPro" id="IPR024515">
    <property type="entry name" value="DUF3397"/>
</dbReference>
<dbReference type="Proteomes" id="UP000294641">
    <property type="component" value="Unassembled WGS sequence"/>
</dbReference>
<name>A0A2U3ABV7_9BACL</name>
<evidence type="ECO:0000313" key="5">
    <source>
        <dbReference type="Proteomes" id="UP000294641"/>
    </source>
</evidence>
<comment type="caution">
    <text evidence="2">The sequence shown here is derived from an EMBL/GenBank/DDBJ whole genome shotgun (WGS) entry which is preliminary data.</text>
</comment>
<feature type="transmembrane region" description="Helical" evidence="1">
    <location>
        <begin position="98"/>
        <end position="120"/>
    </location>
</feature>
<evidence type="ECO:0000313" key="3">
    <source>
        <dbReference type="EMBL" id="TDR36918.1"/>
    </source>
</evidence>
<dbReference type="EMBL" id="UGNP01000001">
    <property type="protein sequence ID" value="STX08989.1"/>
    <property type="molecule type" value="Genomic_DNA"/>
</dbReference>
<evidence type="ECO:0000313" key="4">
    <source>
        <dbReference type="Proteomes" id="UP000254330"/>
    </source>
</evidence>
<sequence length="124" mass="14393">MLILSILITCPFIIFGLLFWGFKKLKKDKNRAVRFASDVTTFFLLFSIQKIVFLLFDYDVRVLPLIGAVVIIIIFLVIERLSGEQYEVSKALKKSWRLIFILLASIYVFAILGFVIMKIIELIQ</sequence>
<dbReference type="RefSeq" id="WP_109349917.1">
    <property type="nucleotide sequence ID" value="NZ_BJUE01000077.1"/>
</dbReference>
<feature type="transmembrane region" description="Helical" evidence="1">
    <location>
        <begin position="6"/>
        <end position="23"/>
    </location>
</feature>